<keyword evidence="5" id="KW-1185">Reference proteome</keyword>
<dbReference type="InterPro" id="IPR014303">
    <property type="entry name" value="RNA_pol_sigma-70_ECF"/>
</dbReference>
<protein>
    <submittedName>
        <fullName evidence="4">RNA polymerase sigma-70 factor</fullName>
    </submittedName>
</protein>
<dbReference type="NCBIfam" id="NF007214">
    <property type="entry name" value="PRK09636.1"/>
    <property type="match status" value="1"/>
</dbReference>
<dbReference type="Pfam" id="PF04542">
    <property type="entry name" value="Sigma70_r2"/>
    <property type="match status" value="1"/>
</dbReference>
<organism evidence="4 5">
    <name type="scientific">Niallia oryzisoli</name>
    <dbReference type="NCBI Taxonomy" id="1737571"/>
    <lineage>
        <taxon>Bacteria</taxon>
        <taxon>Bacillati</taxon>
        <taxon>Bacillota</taxon>
        <taxon>Bacilli</taxon>
        <taxon>Bacillales</taxon>
        <taxon>Bacillaceae</taxon>
        <taxon>Niallia</taxon>
    </lineage>
</organism>
<feature type="domain" description="RNA polymerase sigma factor 70 region 4 type 2" evidence="3">
    <location>
        <begin position="111"/>
        <end position="160"/>
    </location>
</feature>
<dbReference type="RefSeq" id="WP_338448792.1">
    <property type="nucleotide sequence ID" value="NZ_CP137640.1"/>
</dbReference>
<dbReference type="Gene3D" id="3.10.450.50">
    <property type="match status" value="1"/>
</dbReference>
<dbReference type="SUPFAM" id="SSF88946">
    <property type="entry name" value="Sigma2 domain of RNA polymerase sigma factors"/>
    <property type="match status" value="1"/>
</dbReference>
<dbReference type="InterPro" id="IPR013324">
    <property type="entry name" value="RNA_pol_sigma_r3/r4-like"/>
</dbReference>
<dbReference type="InterPro" id="IPR052704">
    <property type="entry name" value="ECF_Sigma-70_Domain"/>
</dbReference>
<evidence type="ECO:0000313" key="4">
    <source>
        <dbReference type="EMBL" id="WVX79861.1"/>
    </source>
</evidence>
<name>A0ABZ2C9P8_9BACI</name>
<dbReference type="InterPro" id="IPR007627">
    <property type="entry name" value="RNA_pol_sigma70_r2"/>
</dbReference>
<feature type="domain" description="RNA polymerase sigma-70 region 2" evidence="2">
    <location>
        <begin position="10"/>
        <end position="74"/>
    </location>
</feature>
<proteinExistence type="predicted"/>
<dbReference type="SUPFAM" id="SSF88659">
    <property type="entry name" value="Sigma3 and sigma4 domains of RNA polymerase sigma factors"/>
    <property type="match status" value="1"/>
</dbReference>
<evidence type="ECO:0000256" key="1">
    <source>
        <dbReference type="ARBA" id="ARBA00011344"/>
    </source>
</evidence>
<reference evidence="4 5" key="1">
    <citation type="submission" date="2023-10" db="EMBL/GenBank/DDBJ databases">
        <title>Niallia locisalis sp.nov. isolated from a salt pond sample.</title>
        <authorList>
            <person name="Li X.-J."/>
            <person name="Dong L."/>
        </authorList>
    </citation>
    <scope>NUCLEOTIDE SEQUENCE [LARGE SCALE GENOMIC DNA]</scope>
    <source>
        <strain evidence="4 5">DSM 29761</strain>
    </source>
</reference>
<sequence>MSISKEEIIFKQYRALLFSISYRMLGSVTEAEDIVQETFLSYFQHDTGAVKNEKAYLCKMAINLCLDTLKSARKKREVYVGPWLPEPILTPVEQDDPADQAIAKESLSFSYLLLMEKLSPVERAVFLLREVFGFSYREIGEIVTKTEANCRKIFTRLKEKIGAEVQVTTLNNDKNQTIISEFIQAFQNGDMEKIMTLVSEEVVLYSDGGGIVKAAIKPIYSRNHVLSFLTGIAAKAPADLITKFQNINGQLGVVNYINSYPHSVISFQDQNEQITNIYINPEKLQWR</sequence>
<dbReference type="EMBL" id="CP137640">
    <property type="protein sequence ID" value="WVX79861.1"/>
    <property type="molecule type" value="Genomic_DNA"/>
</dbReference>
<accession>A0ABZ2C9P8</accession>
<dbReference type="Gene3D" id="1.10.10.10">
    <property type="entry name" value="Winged helix-like DNA-binding domain superfamily/Winged helix DNA-binding domain"/>
    <property type="match status" value="1"/>
</dbReference>
<dbReference type="Pfam" id="PF08281">
    <property type="entry name" value="Sigma70_r4_2"/>
    <property type="match status" value="1"/>
</dbReference>
<comment type="subunit">
    <text evidence="1">Interacts transiently with the RNA polymerase catalytic core formed by RpoA, RpoB, RpoC and RpoZ (2 alpha, 1 beta, 1 beta' and 1 omega subunit) to form the RNA polymerase holoenzyme that can initiate transcription.</text>
</comment>
<dbReference type="PANTHER" id="PTHR30173">
    <property type="entry name" value="SIGMA 19 FACTOR"/>
    <property type="match status" value="1"/>
</dbReference>
<dbReference type="InterPro" id="IPR013325">
    <property type="entry name" value="RNA_pol_sigma_r2"/>
</dbReference>
<dbReference type="PANTHER" id="PTHR30173:SF36">
    <property type="entry name" value="ECF RNA POLYMERASE SIGMA FACTOR SIGJ"/>
    <property type="match status" value="1"/>
</dbReference>
<gene>
    <name evidence="4" type="ORF">R4Z09_21610</name>
</gene>
<dbReference type="InterPro" id="IPR013249">
    <property type="entry name" value="RNA_pol_sigma70_r4_t2"/>
</dbReference>
<evidence type="ECO:0000259" key="2">
    <source>
        <dbReference type="Pfam" id="PF04542"/>
    </source>
</evidence>
<dbReference type="SUPFAM" id="SSF54427">
    <property type="entry name" value="NTF2-like"/>
    <property type="match status" value="1"/>
</dbReference>
<dbReference type="Gene3D" id="1.10.1740.10">
    <property type="match status" value="1"/>
</dbReference>
<dbReference type="InterPro" id="IPR032710">
    <property type="entry name" value="NTF2-like_dom_sf"/>
</dbReference>
<dbReference type="InterPro" id="IPR036388">
    <property type="entry name" value="WH-like_DNA-bd_sf"/>
</dbReference>
<dbReference type="NCBIfam" id="TIGR02957">
    <property type="entry name" value="SigX4"/>
    <property type="match status" value="1"/>
</dbReference>
<evidence type="ECO:0000313" key="5">
    <source>
        <dbReference type="Proteomes" id="UP001357223"/>
    </source>
</evidence>
<dbReference type="Proteomes" id="UP001357223">
    <property type="component" value="Chromosome"/>
</dbReference>
<evidence type="ECO:0000259" key="3">
    <source>
        <dbReference type="Pfam" id="PF08281"/>
    </source>
</evidence>
<dbReference type="NCBIfam" id="TIGR02937">
    <property type="entry name" value="sigma70-ECF"/>
    <property type="match status" value="1"/>
</dbReference>
<dbReference type="InterPro" id="IPR014284">
    <property type="entry name" value="RNA_pol_sigma-70_dom"/>
</dbReference>